<organism evidence="1 2">
    <name type="scientific">Cytobacillus horneckiae</name>
    <dbReference type="NCBI Taxonomy" id="549687"/>
    <lineage>
        <taxon>Bacteria</taxon>
        <taxon>Bacillati</taxon>
        <taxon>Bacillota</taxon>
        <taxon>Bacilli</taxon>
        <taxon>Bacillales</taxon>
        <taxon>Bacillaceae</taxon>
        <taxon>Cytobacillus</taxon>
    </lineage>
</organism>
<evidence type="ECO:0000313" key="2">
    <source>
        <dbReference type="Proteomes" id="UP000233343"/>
    </source>
</evidence>
<sequence>MTRGFELYQTWMNWLRELPNLNEDPQNGLIARAIILTNGALDEVEFITGASKPDIFQVYQSVTEKGLLHSLISGEKEIQNLDEMEMEDMTTATNKQRKVRTFTRGEMVDYLKRKLLEANPGIQFVGLKHNVLTCQHNGETFKVYISTSRDYESMRKAPEFNAYRVSAWNKGNHEIFSSCDYYAMLVKADTSTKYVTDSEEGIEGLFMSQEELSQWFAKKVEVPSGMINCYVHFIQKPGEGRSSTVVIDDREQPVISLNDLYQKGYTIR</sequence>
<comment type="caution">
    <text evidence="1">The sequence shown here is derived from an EMBL/GenBank/DDBJ whole genome shotgun (WGS) entry which is preliminary data.</text>
</comment>
<accession>A0A2N0ZBH0</accession>
<proteinExistence type="predicted"/>
<name>A0A2N0ZBH0_9BACI</name>
<dbReference type="EMBL" id="PISD01000057">
    <property type="protein sequence ID" value="PKG26824.1"/>
    <property type="molecule type" value="Genomic_DNA"/>
</dbReference>
<reference evidence="1 2" key="1">
    <citation type="journal article" date="2010" name="Int. J. Syst. Evol. Microbiol.">
        <title>Bacillus horneckiae sp. nov., isolated from a spacecraft-assembly clean room.</title>
        <authorList>
            <person name="Vaishampayan P."/>
            <person name="Probst A."/>
            <person name="Krishnamurthi S."/>
            <person name="Ghosh S."/>
            <person name="Osman S."/>
            <person name="McDowall A."/>
            <person name="Ruckmani A."/>
            <person name="Mayilraj S."/>
            <person name="Venkateswaran K."/>
        </authorList>
    </citation>
    <scope>NUCLEOTIDE SEQUENCE [LARGE SCALE GENOMIC DNA]</scope>
    <source>
        <strain evidence="2">1PO1SC</strain>
    </source>
</reference>
<gene>
    <name evidence="1" type="ORF">CWS20_22020</name>
</gene>
<dbReference type="AlphaFoldDB" id="A0A2N0ZBH0"/>
<evidence type="ECO:0000313" key="1">
    <source>
        <dbReference type="EMBL" id="PKG26824.1"/>
    </source>
</evidence>
<dbReference type="Proteomes" id="UP000233343">
    <property type="component" value="Unassembled WGS sequence"/>
</dbReference>
<keyword evidence="2" id="KW-1185">Reference proteome</keyword>
<dbReference type="RefSeq" id="WP_101226389.1">
    <property type="nucleotide sequence ID" value="NZ_JARSFA010000043.1"/>
</dbReference>
<protein>
    <submittedName>
        <fullName evidence="1">Uncharacterized protein</fullName>
    </submittedName>
</protein>